<dbReference type="EMBL" id="RCMG01000136">
    <property type="protein sequence ID" value="KAG2862137.1"/>
    <property type="molecule type" value="Genomic_DNA"/>
</dbReference>
<dbReference type="Proteomes" id="UP000736787">
    <property type="component" value="Unassembled WGS sequence"/>
</dbReference>
<accession>A0A8T1D3P2</accession>
<evidence type="ECO:0000256" key="1">
    <source>
        <dbReference type="SAM" id="MobiDB-lite"/>
    </source>
</evidence>
<organism evidence="3 6">
    <name type="scientific">Phytophthora cactorum</name>
    <dbReference type="NCBI Taxonomy" id="29920"/>
    <lineage>
        <taxon>Eukaryota</taxon>
        <taxon>Sar</taxon>
        <taxon>Stramenopiles</taxon>
        <taxon>Oomycota</taxon>
        <taxon>Peronosporomycetes</taxon>
        <taxon>Peronosporales</taxon>
        <taxon>Peronosporaceae</taxon>
        <taxon>Phytophthora</taxon>
    </lineage>
</organism>
<dbReference type="EMBL" id="RCMI01000122">
    <property type="protein sequence ID" value="KAG2932528.1"/>
    <property type="molecule type" value="Genomic_DNA"/>
</dbReference>
<evidence type="ECO:0000313" key="4">
    <source>
        <dbReference type="EMBL" id="KAG2947632.1"/>
    </source>
</evidence>
<evidence type="ECO:0000313" key="5">
    <source>
        <dbReference type="EMBL" id="KAG2972816.1"/>
    </source>
</evidence>
<dbReference type="EMBL" id="RCMK01000128">
    <property type="protein sequence ID" value="KAG2947632.1"/>
    <property type="molecule type" value="Genomic_DNA"/>
</dbReference>
<dbReference type="EMBL" id="RCML01000603">
    <property type="protein sequence ID" value="KAG2972816.1"/>
    <property type="molecule type" value="Genomic_DNA"/>
</dbReference>
<dbReference type="Proteomes" id="UP000697107">
    <property type="component" value="Unassembled WGS sequence"/>
</dbReference>
<proteinExistence type="predicted"/>
<name>A0A8T1D3P2_9STRA</name>
<feature type="compositionally biased region" description="Basic and acidic residues" evidence="1">
    <location>
        <begin position="21"/>
        <end position="41"/>
    </location>
</feature>
<comment type="caution">
    <text evidence="3">The sequence shown here is derived from an EMBL/GenBank/DDBJ whole genome shotgun (WGS) entry which is preliminary data.</text>
</comment>
<reference evidence="3" key="1">
    <citation type="submission" date="2018-10" db="EMBL/GenBank/DDBJ databases">
        <title>Effector identification in a new, highly contiguous assembly of the strawberry crown rot pathogen Phytophthora cactorum.</title>
        <authorList>
            <person name="Armitage A.D."/>
            <person name="Nellist C.F."/>
            <person name="Bates H."/>
            <person name="Vickerstaff R.J."/>
            <person name="Harrison R.J."/>
        </authorList>
    </citation>
    <scope>NUCLEOTIDE SEQUENCE</scope>
    <source>
        <strain evidence="2">15-7</strain>
        <strain evidence="3">4032</strain>
        <strain evidence="4">4040</strain>
        <strain evidence="5">P415</strain>
    </source>
</reference>
<protein>
    <submittedName>
        <fullName evidence="3">Uncharacterized protein</fullName>
    </submittedName>
</protein>
<dbReference type="Proteomes" id="UP000735874">
    <property type="component" value="Unassembled WGS sequence"/>
</dbReference>
<evidence type="ECO:0000313" key="2">
    <source>
        <dbReference type="EMBL" id="KAG2862137.1"/>
    </source>
</evidence>
<sequence>MVTRNQEEADSADSVSGSADSVEKSMTAERVGVEKEPKLLTEEPPPVTLHLLSQQGGP</sequence>
<evidence type="ECO:0000313" key="3">
    <source>
        <dbReference type="EMBL" id="KAG2932528.1"/>
    </source>
</evidence>
<feature type="region of interest" description="Disordered" evidence="1">
    <location>
        <begin position="1"/>
        <end position="58"/>
    </location>
</feature>
<dbReference type="Proteomes" id="UP000774804">
    <property type="component" value="Unassembled WGS sequence"/>
</dbReference>
<evidence type="ECO:0000313" key="6">
    <source>
        <dbReference type="Proteomes" id="UP000774804"/>
    </source>
</evidence>
<gene>
    <name evidence="2" type="ORF">PC113_g6570</name>
    <name evidence="3" type="ORF">PC115_g5765</name>
    <name evidence="4" type="ORF">PC117_g6661</name>
    <name evidence="5" type="ORF">PC118_g15497</name>
</gene>
<dbReference type="AlphaFoldDB" id="A0A8T1D3P2"/>